<dbReference type="GO" id="GO:0000287">
    <property type="term" value="F:magnesium ion binding"/>
    <property type="evidence" value="ECO:0007669"/>
    <property type="project" value="TreeGrafter"/>
</dbReference>
<comment type="caution">
    <text evidence="11">The sequence shown here is derived from an EMBL/GenBank/DDBJ whole genome shotgun (WGS) entry which is preliminary data.</text>
</comment>
<proteinExistence type="predicted"/>
<gene>
    <name evidence="11" type="ORF">A3A43_02685</name>
</gene>
<dbReference type="InterPro" id="IPR036412">
    <property type="entry name" value="HAD-like_sf"/>
</dbReference>
<dbReference type="PANTHER" id="PTHR43344:SF2">
    <property type="entry name" value="PHOSPHOSERINE PHOSPHATASE"/>
    <property type="match status" value="1"/>
</dbReference>
<dbReference type="PANTHER" id="PTHR43344">
    <property type="entry name" value="PHOSPHOSERINE PHOSPHATASE"/>
    <property type="match status" value="1"/>
</dbReference>
<comment type="catalytic activity">
    <reaction evidence="9">
        <text>O-phospho-L-serine + H2O = L-serine + phosphate</text>
        <dbReference type="Rhea" id="RHEA:21208"/>
        <dbReference type="ChEBI" id="CHEBI:15377"/>
        <dbReference type="ChEBI" id="CHEBI:33384"/>
        <dbReference type="ChEBI" id="CHEBI:43474"/>
        <dbReference type="ChEBI" id="CHEBI:57524"/>
        <dbReference type="EC" id="3.1.3.3"/>
    </reaction>
</comment>
<comment type="cofactor">
    <cofactor evidence="1">
        <name>Mg(2+)</name>
        <dbReference type="ChEBI" id="CHEBI:18420"/>
    </cofactor>
</comment>
<dbReference type="STRING" id="1798652.A3A43_02685"/>
<keyword evidence="8" id="KW-0718">Serine biosynthesis</keyword>
<dbReference type="Gene3D" id="3.40.50.1000">
    <property type="entry name" value="HAD superfamily/HAD-like"/>
    <property type="match status" value="1"/>
</dbReference>
<dbReference type="Gene3D" id="1.20.1440.100">
    <property type="entry name" value="SG protein - dephosphorylation function"/>
    <property type="match status" value="1"/>
</dbReference>
<evidence type="ECO:0000256" key="4">
    <source>
        <dbReference type="ARBA" id="ARBA00022605"/>
    </source>
</evidence>
<dbReference type="GO" id="GO:0036424">
    <property type="term" value="F:L-phosphoserine phosphatase activity"/>
    <property type="evidence" value="ECO:0007669"/>
    <property type="project" value="TreeGrafter"/>
</dbReference>
<keyword evidence="7" id="KW-0460">Magnesium</keyword>
<sequence length="235" mass="27631">MIEQKRKRRVAVFDIDGTLFRSSLLIELVEALILEKIFPAAIRSRYGKAYRNWLERRGGYEKYIAGVVRAFEGNIRGVREKDLVRVAGDVIAFHQNRLYRYTRDLLKGLKRRRYYLLAISHSPRYVVNDFALHLGFDKIYGRLLELDRRERFTGRILNEELINDKAKILLRAVRKENLTLKGSVGVGDTESDIPFLKLVERPICFNPNQPLYRAAKRNHWPVVVERKDVIYSIRN</sequence>
<keyword evidence="5" id="KW-0479">Metal-binding</keyword>
<dbReference type="EC" id="3.1.3.3" evidence="3"/>
<evidence type="ECO:0000256" key="6">
    <source>
        <dbReference type="ARBA" id="ARBA00022801"/>
    </source>
</evidence>
<evidence type="ECO:0000256" key="2">
    <source>
        <dbReference type="ARBA" id="ARBA00005135"/>
    </source>
</evidence>
<evidence type="ECO:0000256" key="9">
    <source>
        <dbReference type="ARBA" id="ARBA00048138"/>
    </source>
</evidence>
<dbReference type="InterPro" id="IPR023214">
    <property type="entry name" value="HAD_sf"/>
</dbReference>
<evidence type="ECO:0000313" key="11">
    <source>
        <dbReference type="EMBL" id="OGZ00761.1"/>
    </source>
</evidence>
<dbReference type="GO" id="GO:0006564">
    <property type="term" value="P:L-serine biosynthetic process"/>
    <property type="evidence" value="ECO:0007669"/>
    <property type="project" value="UniProtKB-KW"/>
</dbReference>
<dbReference type="InterPro" id="IPR050582">
    <property type="entry name" value="HAD-like_SerB"/>
</dbReference>
<dbReference type="Proteomes" id="UP000178495">
    <property type="component" value="Unassembled WGS sequence"/>
</dbReference>
<evidence type="ECO:0000256" key="5">
    <source>
        <dbReference type="ARBA" id="ARBA00022723"/>
    </source>
</evidence>
<dbReference type="AlphaFoldDB" id="A0A1G2CJC9"/>
<evidence type="ECO:0000256" key="3">
    <source>
        <dbReference type="ARBA" id="ARBA00012640"/>
    </source>
</evidence>
<protein>
    <recommendedName>
        <fullName evidence="3">phosphoserine phosphatase</fullName>
        <ecNumber evidence="3">3.1.3.3</ecNumber>
    </recommendedName>
</protein>
<reference evidence="11 12" key="1">
    <citation type="journal article" date="2016" name="Nat. Commun.">
        <title>Thousands of microbial genomes shed light on interconnected biogeochemical processes in an aquifer system.</title>
        <authorList>
            <person name="Anantharaman K."/>
            <person name="Brown C.T."/>
            <person name="Hug L.A."/>
            <person name="Sharon I."/>
            <person name="Castelle C.J."/>
            <person name="Probst A.J."/>
            <person name="Thomas B.C."/>
            <person name="Singh A."/>
            <person name="Wilkins M.J."/>
            <person name="Karaoz U."/>
            <person name="Brodie E.L."/>
            <person name="Williams K.H."/>
            <person name="Hubbard S.S."/>
            <person name="Banfield J.F."/>
        </authorList>
    </citation>
    <scope>NUCLEOTIDE SEQUENCE [LARGE SCALE GENOMIC DNA]</scope>
</reference>
<dbReference type="SUPFAM" id="SSF56784">
    <property type="entry name" value="HAD-like"/>
    <property type="match status" value="1"/>
</dbReference>
<evidence type="ECO:0000256" key="1">
    <source>
        <dbReference type="ARBA" id="ARBA00001946"/>
    </source>
</evidence>
<dbReference type="GO" id="GO:0005737">
    <property type="term" value="C:cytoplasm"/>
    <property type="evidence" value="ECO:0007669"/>
    <property type="project" value="TreeGrafter"/>
</dbReference>
<comment type="catalytic activity">
    <reaction evidence="10">
        <text>O-phospho-D-serine + H2O = D-serine + phosphate</text>
        <dbReference type="Rhea" id="RHEA:24873"/>
        <dbReference type="ChEBI" id="CHEBI:15377"/>
        <dbReference type="ChEBI" id="CHEBI:35247"/>
        <dbReference type="ChEBI" id="CHEBI:43474"/>
        <dbReference type="ChEBI" id="CHEBI:58680"/>
        <dbReference type="EC" id="3.1.3.3"/>
    </reaction>
</comment>
<dbReference type="EMBL" id="MHLC01000027">
    <property type="protein sequence ID" value="OGZ00761.1"/>
    <property type="molecule type" value="Genomic_DNA"/>
</dbReference>
<keyword evidence="6" id="KW-0378">Hydrolase</keyword>
<evidence type="ECO:0000256" key="10">
    <source>
        <dbReference type="ARBA" id="ARBA00048523"/>
    </source>
</evidence>
<dbReference type="NCBIfam" id="TIGR01488">
    <property type="entry name" value="HAD-SF-IB"/>
    <property type="match status" value="1"/>
</dbReference>
<keyword evidence="4" id="KW-0028">Amino-acid biosynthesis</keyword>
<evidence type="ECO:0000256" key="8">
    <source>
        <dbReference type="ARBA" id="ARBA00023299"/>
    </source>
</evidence>
<dbReference type="Pfam" id="PF12710">
    <property type="entry name" value="HAD"/>
    <property type="match status" value="1"/>
</dbReference>
<comment type="pathway">
    <text evidence="2">Amino-acid biosynthesis; L-serine biosynthesis; L-serine from 3-phospho-D-glycerate: step 3/3.</text>
</comment>
<evidence type="ECO:0000256" key="7">
    <source>
        <dbReference type="ARBA" id="ARBA00022842"/>
    </source>
</evidence>
<organism evidence="11 12">
    <name type="scientific">Candidatus Liptonbacteria bacterium RIFCSPLOWO2_01_FULL_56_20</name>
    <dbReference type="NCBI Taxonomy" id="1798652"/>
    <lineage>
        <taxon>Bacteria</taxon>
        <taxon>Candidatus Liptoniibacteriota</taxon>
    </lineage>
</organism>
<evidence type="ECO:0000313" key="12">
    <source>
        <dbReference type="Proteomes" id="UP000178495"/>
    </source>
</evidence>
<name>A0A1G2CJC9_9BACT</name>
<accession>A0A1G2CJC9</accession>